<evidence type="ECO:0008006" key="3">
    <source>
        <dbReference type="Google" id="ProtNLM"/>
    </source>
</evidence>
<evidence type="ECO:0000313" key="1">
    <source>
        <dbReference type="EMBL" id="MFC6663823.1"/>
    </source>
</evidence>
<protein>
    <recommendedName>
        <fullName evidence="3">TFIIB-type zinc ribbon-containing protein</fullName>
    </recommendedName>
</protein>
<sequence>MTRCPVCQASVDAPPGRLLCPQCAASLIIGTDGAAQLRDFIDLRLELTPAVPMTSAQRHEAQLILGELRDLLAPHTQARTEHYLLHLSLRLLADLLATQMALGTEARSMLLHAAETRAHLVLPNQPDRRAAAYELARALRGGSLS</sequence>
<dbReference type="RefSeq" id="WP_224609899.1">
    <property type="nucleotide sequence ID" value="NZ_JAIQXV010000012.1"/>
</dbReference>
<gene>
    <name evidence="1" type="ORF">ACFP90_27915</name>
</gene>
<dbReference type="Proteomes" id="UP001596317">
    <property type="component" value="Unassembled WGS sequence"/>
</dbReference>
<keyword evidence="2" id="KW-1185">Reference proteome</keyword>
<organism evidence="1 2">
    <name type="scientific">Deinococcus multiflagellatus</name>
    <dbReference type="NCBI Taxonomy" id="1656887"/>
    <lineage>
        <taxon>Bacteria</taxon>
        <taxon>Thermotogati</taxon>
        <taxon>Deinococcota</taxon>
        <taxon>Deinococci</taxon>
        <taxon>Deinococcales</taxon>
        <taxon>Deinococcaceae</taxon>
        <taxon>Deinococcus</taxon>
    </lineage>
</organism>
<evidence type="ECO:0000313" key="2">
    <source>
        <dbReference type="Proteomes" id="UP001596317"/>
    </source>
</evidence>
<accession>A0ABW1ZTF5</accession>
<dbReference type="EMBL" id="JBHSWB010000004">
    <property type="protein sequence ID" value="MFC6663823.1"/>
    <property type="molecule type" value="Genomic_DNA"/>
</dbReference>
<reference evidence="2" key="1">
    <citation type="journal article" date="2019" name="Int. J. Syst. Evol. Microbiol.">
        <title>The Global Catalogue of Microorganisms (GCM) 10K type strain sequencing project: providing services to taxonomists for standard genome sequencing and annotation.</title>
        <authorList>
            <consortium name="The Broad Institute Genomics Platform"/>
            <consortium name="The Broad Institute Genome Sequencing Center for Infectious Disease"/>
            <person name="Wu L."/>
            <person name="Ma J."/>
        </authorList>
    </citation>
    <scope>NUCLEOTIDE SEQUENCE [LARGE SCALE GENOMIC DNA]</scope>
    <source>
        <strain evidence="2">CCUG 63830</strain>
    </source>
</reference>
<proteinExistence type="predicted"/>
<name>A0ABW1ZTF5_9DEIO</name>
<comment type="caution">
    <text evidence="1">The sequence shown here is derived from an EMBL/GenBank/DDBJ whole genome shotgun (WGS) entry which is preliminary data.</text>
</comment>